<proteinExistence type="predicted"/>
<dbReference type="Gene3D" id="1.10.10.10">
    <property type="entry name" value="Winged helix-like DNA-binding domain superfamily/Winged helix DNA-binding domain"/>
    <property type="match status" value="1"/>
</dbReference>
<evidence type="ECO:0000259" key="4">
    <source>
        <dbReference type="PROSITE" id="PS51118"/>
    </source>
</evidence>
<dbReference type="EMBL" id="PUIO01000020">
    <property type="protein sequence ID" value="PQP23491.1"/>
    <property type="molecule type" value="Genomic_DNA"/>
</dbReference>
<keyword evidence="1" id="KW-0805">Transcription regulation</keyword>
<evidence type="ECO:0000256" key="1">
    <source>
        <dbReference type="ARBA" id="ARBA00023015"/>
    </source>
</evidence>
<organism evidence="5 6">
    <name type="scientific">Rhodococcus opacus</name>
    <name type="common">Nocardia opaca</name>
    <dbReference type="NCBI Taxonomy" id="37919"/>
    <lineage>
        <taxon>Bacteria</taxon>
        <taxon>Bacillati</taxon>
        <taxon>Actinomycetota</taxon>
        <taxon>Actinomycetes</taxon>
        <taxon>Mycobacteriales</taxon>
        <taxon>Nocardiaceae</taxon>
        <taxon>Rhodococcus</taxon>
    </lineage>
</organism>
<dbReference type="AlphaFoldDB" id="A0A2S8J8V0"/>
<feature type="domain" description="HTH hxlR-type" evidence="4">
    <location>
        <begin position="23"/>
        <end position="123"/>
    </location>
</feature>
<protein>
    <recommendedName>
        <fullName evidence="4">HTH hxlR-type domain-containing protein</fullName>
    </recommendedName>
</protein>
<dbReference type="InterPro" id="IPR036388">
    <property type="entry name" value="WH-like_DNA-bd_sf"/>
</dbReference>
<evidence type="ECO:0000256" key="3">
    <source>
        <dbReference type="ARBA" id="ARBA00023163"/>
    </source>
</evidence>
<dbReference type="InterPro" id="IPR002577">
    <property type="entry name" value="HTH_HxlR"/>
</dbReference>
<keyword evidence="2" id="KW-0238">DNA-binding</keyword>
<sequence>MTLTAQLSPQTVMRDLPASADYCGVSTATRLIADRWSLLVVRELAVENTRFSEIHDALPGLSRSLLSSRLRYLERLGIIERLDLCQGDRRSKHLYVLTEVGWGLMPVLRALGDWGMQFQADSDDPSGMQVDLQRMKESVDRSSLPSGRISIQFLFARSEQHSAWLRVDRAGARACLGVWEGDPNLVVRSTPATLSDLYWGQRTCRDAIANRDITFEGPVKYARGFSGWFSNRPAVRGFDTVGL</sequence>
<dbReference type="GO" id="GO:0003677">
    <property type="term" value="F:DNA binding"/>
    <property type="evidence" value="ECO:0007669"/>
    <property type="project" value="UniProtKB-KW"/>
</dbReference>
<reference evidence="6" key="1">
    <citation type="submission" date="2018-02" db="EMBL/GenBank/DDBJ databases">
        <title>Draft genome sequencing of Rhodococcus opacus KU647198.</title>
        <authorList>
            <person name="Zheng B.-X."/>
        </authorList>
    </citation>
    <scope>NUCLEOTIDE SEQUENCE [LARGE SCALE GENOMIC DNA]</scope>
    <source>
        <strain evidence="6">04-OD7</strain>
    </source>
</reference>
<dbReference type="Proteomes" id="UP000239290">
    <property type="component" value="Unassembled WGS sequence"/>
</dbReference>
<dbReference type="Pfam" id="PF01638">
    <property type="entry name" value="HxlR"/>
    <property type="match status" value="1"/>
</dbReference>
<comment type="caution">
    <text evidence="5">The sequence shown here is derived from an EMBL/GenBank/DDBJ whole genome shotgun (WGS) entry which is preliminary data.</text>
</comment>
<gene>
    <name evidence="5" type="ORF">C5613_18230</name>
</gene>
<accession>A0A2S8J8V0</accession>
<evidence type="ECO:0000256" key="2">
    <source>
        <dbReference type="ARBA" id="ARBA00023125"/>
    </source>
</evidence>
<dbReference type="InterPro" id="IPR036527">
    <property type="entry name" value="SCP2_sterol-bd_dom_sf"/>
</dbReference>
<dbReference type="InterPro" id="IPR036390">
    <property type="entry name" value="WH_DNA-bd_sf"/>
</dbReference>
<evidence type="ECO:0000313" key="6">
    <source>
        <dbReference type="Proteomes" id="UP000239290"/>
    </source>
</evidence>
<dbReference type="PROSITE" id="PS51118">
    <property type="entry name" value="HTH_HXLR"/>
    <property type="match status" value="1"/>
</dbReference>
<dbReference type="PANTHER" id="PTHR33204">
    <property type="entry name" value="TRANSCRIPTIONAL REGULATOR, MARR FAMILY"/>
    <property type="match status" value="1"/>
</dbReference>
<keyword evidence="3" id="KW-0804">Transcription</keyword>
<name>A0A2S8J8V0_RHOOP</name>
<dbReference type="SUPFAM" id="SSF55718">
    <property type="entry name" value="SCP-like"/>
    <property type="match status" value="1"/>
</dbReference>
<dbReference type="PANTHER" id="PTHR33204:SF18">
    <property type="entry name" value="TRANSCRIPTIONAL REGULATORY PROTEIN"/>
    <property type="match status" value="1"/>
</dbReference>
<evidence type="ECO:0000313" key="5">
    <source>
        <dbReference type="EMBL" id="PQP23491.1"/>
    </source>
</evidence>
<dbReference type="SUPFAM" id="SSF46785">
    <property type="entry name" value="Winged helix' DNA-binding domain"/>
    <property type="match status" value="1"/>
</dbReference>